<dbReference type="SMART" id="SM00345">
    <property type="entry name" value="HTH_GNTR"/>
    <property type="match status" value="1"/>
</dbReference>
<dbReference type="SUPFAM" id="SSF46785">
    <property type="entry name" value="Winged helix' DNA-binding domain"/>
    <property type="match status" value="1"/>
</dbReference>
<dbReference type="InterPro" id="IPR000524">
    <property type="entry name" value="Tscrpt_reg_HTH_GntR"/>
</dbReference>
<dbReference type="GO" id="GO:0003700">
    <property type="term" value="F:DNA-binding transcription factor activity"/>
    <property type="evidence" value="ECO:0007669"/>
    <property type="project" value="InterPro"/>
</dbReference>
<evidence type="ECO:0000256" key="3">
    <source>
        <dbReference type="ARBA" id="ARBA00023163"/>
    </source>
</evidence>
<dbReference type="RefSeq" id="WP_035256453.1">
    <property type="nucleotide sequence ID" value="NZ_JFKE01000002.1"/>
</dbReference>
<dbReference type="SMART" id="SM00866">
    <property type="entry name" value="UTRA"/>
    <property type="match status" value="1"/>
</dbReference>
<keyword evidence="1" id="KW-0805">Transcription regulation</keyword>
<dbReference type="SUPFAM" id="SSF64288">
    <property type="entry name" value="Chorismate lyase-like"/>
    <property type="match status" value="1"/>
</dbReference>
<dbReference type="Proteomes" id="UP000026249">
    <property type="component" value="Unassembled WGS sequence"/>
</dbReference>
<evidence type="ECO:0000313" key="5">
    <source>
        <dbReference type="EMBL" id="KAJ56426.1"/>
    </source>
</evidence>
<sequence>MTDKTYTALPKYVQLSEMLVREINAGLLLDGERLPPERDMAKSLGTSVGTLRKALADLTEKGMLERRHGSGNYVRAAADQSSVYAFFRLELVTGGGLPTAEVLQVDRVAKEPEMPDFGPSDQAHRIRRLRYLNDVPVALEEIWLDGSHAKRLKLEELSDSLYLYYKSQLNLWITRTEDRVFVAETPGWAPDGFGPSEGQTVGYVERMSWSQDGAAAEFSRNWFDPAVARFVSRSA</sequence>
<name>A0A037ZNN9_9RHOB</name>
<dbReference type="AlphaFoldDB" id="A0A037ZNN9"/>
<reference evidence="5 6" key="1">
    <citation type="submission" date="2014-03" db="EMBL/GenBank/DDBJ databases">
        <title>Draft Genome Sequence of Actibacterium mucosum KCTC 23349, a Marine Alphaproteobacterium with Complex Ionic Requirements Isolated from Mediterranean Seawater at Malvarrosa Beach, Valencia, Spain.</title>
        <authorList>
            <person name="Arahal D.R."/>
            <person name="Shao Z."/>
            <person name="Lai Q."/>
            <person name="Pujalte M.J."/>
        </authorList>
    </citation>
    <scope>NUCLEOTIDE SEQUENCE [LARGE SCALE GENOMIC DNA]</scope>
    <source>
        <strain evidence="5 6">KCTC 23349</strain>
    </source>
</reference>
<feature type="domain" description="HTH gntR-type" evidence="4">
    <location>
        <begin position="9"/>
        <end position="77"/>
    </location>
</feature>
<dbReference type="InterPro" id="IPR028978">
    <property type="entry name" value="Chorismate_lyase_/UTRA_dom_sf"/>
</dbReference>
<dbReference type="STRING" id="1454373.ACMU_05640"/>
<gene>
    <name evidence="5" type="ORF">ACMU_05640</name>
</gene>
<evidence type="ECO:0000259" key="4">
    <source>
        <dbReference type="PROSITE" id="PS50949"/>
    </source>
</evidence>
<dbReference type="InterPro" id="IPR036388">
    <property type="entry name" value="WH-like_DNA-bd_sf"/>
</dbReference>
<dbReference type="Pfam" id="PF00392">
    <property type="entry name" value="GntR"/>
    <property type="match status" value="1"/>
</dbReference>
<dbReference type="PANTHER" id="PTHR44846:SF1">
    <property type="entry name" value="MANNOSYL-D-GLYCERATE TRANSPORT_METABOLISM SYSTEM REPRESSOR MNGR-RELATED"/>
    <property type="match status" value="1"/>
</dbReference>
<comment type="caution">
    <text evidence="5">The sequence shown here is derived from an EMBL/GenBank/DDBJ whole genome shotgun (WGS) entry which is preliminary data.</text>
</comment>
<dbReference type="CDD" id="cd07377">
    <property type="entry name" value="WHTH_GntR"/>
    <property type="match status" value="1"/>
</dbReference>
<evidence type="ECO:0000313" key="6">
    <source>
        <dbReference type="Proteomes" id="UP000026249"/>
    </source>
</evidence>
<protein>
    <submittedName>
        <fullName evidence="5">GntR family transcriptional regulator</fullName>
    </submittedName>
</protein>
<dbReference type="GO" id="GO:0045892">
    <property type="term" value="P:negative regulation of DNA-templated transcription"/>
    <property type="evidence" value="ECO:0007669"/>
    <property type="project" value="TreeGrafter"/>
</dbReference>
<dbReference type="PROSITE" id="PS50949">
    <property type="entry name" value="HTH_GNTR"/>
    <property type="match status" value="1"/>
</dbReference>
<evidence type="ECO:0000256" key="2">
    <source>
        <dbReference type="ARBA" id="ARBA00023125"/>
    </source>
</evidence>
<organism evidence="5 6">
    <name type="scientific">Actibacterium mucosum KCTC 23349</name>
    <dbReference type="NCBI Taxonomy" id="1454373"/>
    <lineage>
        <taxon>Bacteria</taxon>
        <taxon>Pseudomonadati</taxon>
        <taxon>Pseudomonadota</taxon>
        <taxon>Alphaproteobacteria</taxon>
        <taxon>Rhodobacterales</taxon>
        <taxon>Roseobacteraceae</taxon>
        <taxon>Actibacterium</taxon>
    </lineage>
</organism>
<dbReference type="InterPro" id="IPR050679">
    <property type="entry name" value="Bact_HTH_transcr_reg"/>
</dbReference>
<dbReference type="GO" id="GO:0003677">
    <property type="term" value="F:DNA binding"/>
    <property type="evidence" value="ECO:0007669"/>
    <property type="project" value="UniProtKB-KW"/>
</dbReference>
<dbReference type="PANTHER" id="PTHR44846">
    <property type="entry name" value="MANNOSYL-D-GLYCERATE TRANSPORT/METABOLISM SYSTEM REPRESSOR MNGR-RELATED"/>
    <property type="match status" value="1"/>
</dbReference>
<accession>A0A037ZNN9</accession>
<dbReference type="InterPro" id="IPR011663">
    <property type="entry name" value="UTRA"/>
</dbReference>
<dbReference type="OrthoDB" id="9794015at2"/>
<dbReference type="InterPro" id="IPR036390">
    <property type="entry name" value="WH_DNA-bd_sf"/>
</dbReference>
<dbReference type="Gene3D" id="1.10.10.10">
    <property type="entry name" value="Winged helix-like DNA-binding domain superfamily/Winged helix DNA-binding domain"/>
    <property type="match status" value="1"/>
</dbReference>
<proteinExistence type="predicted"/>
<dbReference type="EMBL" id="JFKE01000002">
    <property type="protein sequence ID" value="KAJ56426.1"/>
    <property type="molecule type" value="Genomic_DNA"/>
</dbReference>
<keyword evidence="3" id="KW-0804">Transcription</keyword>
<keyword evidence="6" id="KW-1185">Reference proteome</keyword>
<evidence type="ECO:0000256" key="1">
    <source>
        <dbReference type="ARBA" id="ARBA00023015"/>
    </source>
</evidence>
<keyword evidence="2" id="KW-0238">DNA-binding</keyword>
<dbReference type="Pfam" id="PF07702">
    <property type="entry name" value="UTRA"/>
    <property type="match status" value="1"/>
</dbReference>
<dbReference type="Gene3D" id="3.40.1410.10">
    <property type="entry name" value="Chorismate lyase-like"/>
    <property type="match status" value="1"/>
</dbReference>